<protein>
    <submittedName>
        <fullName evidence="1">DUF1493 family protein</fullName>
    </submittedName>
</protein>
<accession>A0ABY4KI14</accession>
<evidence type="ECO:0000313" key="1">
    <source>
        <dbReference type="EMBL" id="UPQ80465.1"/>
    </source>
</evidence>
<dbReference type="Proteomes" id="UP000830583">
    <property type="component" value="Chromosome"/>
</dbReference>
<proteinExistence type="predicted"/>
<gene>
    <name evidence="1" type="ORF">M0M57_06400</name>
</gene>
<dbReference type="Pfam" id="PF07377">
    <property type="entry name" value="DUF1493"/>
    <property type="match status" value="1"/>
</dbReference>
<sequence length="108" mass="13104">MSEVEKEVITFFKEKRIISESDNINTIINKPDYLADEAYFLMESFFEKFKVEKGYLDIDKYFNPLPKLDLKYFINLLRFKRIVNNQKPVITLYHLIKVAEKREWFDPV</sequence>
<dbReference type="RefSeq" id="WP_248436359.1">
    <property type="nucleotide sequence ID" value="NZ_CP096205.1"/>
</dbReference>
<dbReference type="InterPro" id="IPR010862">
    <property type="entry name" value="DUF1493"/>
</dbReference>
<evidence type="ECO:0000313" key="2">
    <source>
        <dbReference type="Proteomes" id="UP000830583"/>
    </source>
</evidence>
<keyword evidence="2" id="KW-1185">Reference proteome</keyword>
<reference evidence="1" key="1">
    <citation type="submission" date="2022-04" db="EMBL/GenBank/DDBJ databases">
        <title>Consumption of N2O by Flavobacterium azooxidireducens sp. nov. isolated from Decomposing Leaf Litter of Phragmites australis (Cav.).</title>
        <authorList>
            <person name="Behrendt U."/>
            <person name="Spanner T."/>
            <person name="Augustin J."/>
            <person name="Horn M.A."/>
            <person name="Kolb S."/>
            <person name="Ulrich A."/>
        </authorList>
    </citation>
    <scope>NUCLEOTIDE SEQUENCE</scope>
    <source>
        <strain evidence="1">IGB 4-14</strain>
    </source>
</reference>
<organism evidence="1 2">
    <name type="scientific">Flavobacterium azooxidireducens</name>
    <dbReference type="NCBI Taxonomy" id="1871076"/>
    <lineage>
        <taxon>Bacteria</taxon>
        <taxon>Pseudomonadati</taxon>
        <taxon>Bacteroidota</taxon>
        <taxon>Flavobacteriia</taxon>
        <taxon>Flavobacteriales</taxon>
        <taxon>Flavobacteriaceae</taxon>
        <taxon>Flavobacterium</taxon>
    </lineage>
</organism>
<name>A0ABY4KI14_9FLAO</name>
<dbReference type="EMBL" id="CP096205">
    <property type="protein sequence ID" value="UPQ80465.1"/>
    <property type="molecule type" value="Genomic_DNA"/>
</dbReference>